<reference evidence="2" key="1">
    <citation type="journal article" date="2019" name="Mol. Biol. Evol.">
        <title>Blast fungal genomes show frequent chromosomal changes, gene gains and losses, and effector gene turnover.</title>
        <authorList>
            <person name="Gomez Luciano L.B."/>
            <person name="Jason Tsai I."/>
            <person name="Chuma I."/>
            <person name="Tosa Y."/>
            <person name="Chen Y.H."/>
            <person name="Li J.Y."/>
            <person name="Li M.Y."/>
            <person name="Jade Lu M.Y."/>
            <person name="Nakayashiki H."/>
            <person name="Li W.H."/>
        </authorList>
    </citation>
    <scope>NUCLEOTIDE SEQUENCE</scope>
    <source>
        <strain evidence="2">NI907</strain>
    </source>
</reference>
<gene>
    <name evidence="2" type="ORF">PgNI_05103</name>
</gene>
<evidence type="ECO:0000313" key="1">
    <source>
        <dbReference type="Proteomes" id="UP000515153"/>
    </source>
</evidence>
<proteinExistence type="predicted"/>
<dbReference type="SUPFAM" id="SSF56399">
    <property type="entry name" value="ADP-ribosylation"/>
    <property type="match status" value="1"/>
</dbReference>
<dbReference type="KEGG" id="pgri:PgNI_05103"/>
<sequence>MARRYVDRIDVRPPHIIAACDGFRIDCVAAQNAKLAPVKALFRGYQDPYGATFTNYADSIEYHKRFLMGRPSWLYTVFIQNHQPTDLKHQADISGAKWKDVTSFAAIDVDGKDWDTVTELKDHPVQKEVYPDGNNPHHEWK</sequence>
<accession>A0A6P8BB82</accession>
<reference evidence="2" key="3">
    <citation type="submission" date="2025-08" db="UniProtKB">
        <authorList>
            <consortium name="RefSeq"/>
        </authorList>
    </citation>
    <scope>IDENTIFICATION</scope>
    <source>
        <strain evidence="2">NI907</strain>
    </source>
</reference>
<dbReference type="GeneID" id="41960051"/>
<dbReference type="Proteomes" id="UP000515153">
    <property type="component" value="Unplaced"/>
</dbReference>
<organism evidence="1 2">
    <name type="scientific">Pyricularia grisea</name>
    <name type="common">Crabgrass-specific blast fungus</name>
    <name type="synonym">Magnaporthe grisea</name>
    <dbReference type="NCBI Taxonomy" id="148305"/>
    <lineage>
        <taxon>Eukaryota</taxon>
        <taxon>Fungi</taxon>
        <taxon>Dikarya</taxon>
        <taxon>Ascomycota</taxon>
        <taxon>Pezizomycotina</taxon>
        <taxon>Sordariomycetes</taxon>
        <taxon>Sordariomycetidae</taxon>
        <taxon>Magnaporthales</taxon>
        <taxon>Pyriculariaceae</taxon>
        <taxon>Pyricularia</taxon>
    </lineage>
</organism>
<evidence type="ECO:0000313" key="2">
    <source>
        <dbReference type="RefSeq" id="XP_030984458.1"/>
    </source>
</evidence>
<reference evidence="2" key="2">
    <citation type="submission" date="2019-10" db="EMBL/GenBank/DDBJ databases">
        <authorList>
            <consortium name="NCBI Genome Project"/>
        </authorList>
    </citation>
    <scope>NUCLEOTIDE SEQUENCE</scope>
    <source>
        <strain evidence="2">NI907</strain>
    </source>
</reference>
<dbReference type="RefSeq" id="XP_030984458.1">
    <property type="nucleotide sequence ID" value="XM_031125142.1"/>
</dbReference>
<protein>
    <submittedName>
        <fullName evidence="2">Uncharacterized protein</fullName>
    </submittedName>
</protein>
<name>A0A6P8BB82_PYRGI</name>
<keyword evidence="1" id="KW-1185">Reference proteome</keyword>
<dbReference type="AlphaFoldDB" id="A0A6P8BB82"/>